<dbReference type="AlphaFoldDB" id="A0A0E0AS53"/>
<keyword evidence="5" id="KW-1185">Reference proteome</keyword>
<dbReference type="PANTHER" id="PTHR31642">
    <property type="entry name" value="TRICHOTHECENE 3-O-ACETYLTRANSFERASE"/>
    <property type="match status" value="1"/>
</dbReference>
<dbReference type="EnsemblPlants" id="OGLUM08G06410.1">
    <property type="protein sequence ID" value="OGLUM08G06410.1"/>
    <property type="gene ID" value="OGLUM08G06410"/>
</dbReference>
<protein>
    <submittedName>
        <fullName evidence="4">Uncharacterized protein</fullName>
    </submittedName>
</protein>
<dbReference type="InterPro" id="IPR050317">
    <property type="entry name" value="Plant_Fungal_Acyltransferase"/>
</dbReference>
<comment type="similarity">
    <text evidence="1">Belongs to the plant acyltransferase family.</text>
</comment>
<evidence type="ECO:0000256" key="1">
    <source>
        <dbReference type="ARBA" id="ARBA00009861"/>
    </source>
</evidence>
<reference evidence="4" key="1">
    <citation type="submission" date="2015-04" db="UniProtKB">
        <authorList>
            <consortium name="EnsemblPlants"/>
        </authorList>
    </citation>
    <scope>IDENTIFICATION</scope>
</reference>
<sequence length="479" mass="52467">MNSKQDDDEVQKIESCFVQPSKMLPRQALWLSPLDIIKASRGYTPLVHFYQHGDDAAADFFDVGRLKKAMAKALVAFYPFAGRLTTDADGRPSIDCNNEGVLFAVARSEQLTVDAFSNLKSLPELDIKVPKPKYGSSDEKIGVQQSTQTGDAICVGVELFIPCIEPPSTVLAIQVGSAVHHSAVDGHSMFHFLQAWSYLCREGDAAAEVVVDLPCHNRALLQPRSPPVVHPDALAMFSPKTNLRERPPGRPVSTKIFAISDDEVAALKTMCGGASTFTAVSALVWRCACAARRLPPDARSKLSFPVNIRRRVRPPIPDRYFGNAIVTAFAATAVRNIVASGSSATKTTMALARVAALISGVMRRLANDEELLRSAIDYHEMAAVASPSQTRRRRPDRGSLPETELRIISWLHLPLYDVDFGWGFPRMMSRAESVRGGFVHVMSGRPADGGGVRVLACLEAENMDEFERLLSAKFTYARI</sequence>
<dbReference type="eggNOG" id="ENOG502QTJX">
    <property type="taxonomic scope" value="Eukaryota"/>
</dbReference>
<dbReference type="HOGENOM" id="CLU_014546_5_1_1"/>
<dbReference type="Gramene" id="OGLUM08G06410.1">
    <property type="protein sequence ID" value="OGLUM08G06410.1"/>
    <property type="gene ID" value="OGLUM08G06410"/>
</dbReference>
<dbReference type="InterPro" id="IPR023213">
    <property type="entry name" value="CAT-like_dom_sf"/>
</dbReference>
<dbReference type="GO" id="GO:0050734">
    <property type="term" value="F:hydroxycinnamoyltransferase activity"/>
    <property type="evidence" value="ECO:0007669"/>
    <property type="project" value="UniProtKB-ARBA"/>
</dbReference>
<keyword evidence="2" id="KW-0808">Transferase</keyword>
<evidence type="ECO:0000256" key="2">
    <source>
        <dbReference type="ARBA" id="ARBA00022679"/>
    </source>
</evidence>
<dbReference type="Pfam" id="PF02458">
    <property type="entry name" value="Transferase"/>
    <property type="match status" value="2"/>
</dbReference>
<evidence type="ECO:0000313" key="5">
    <source>
        <dbReference type="Proteomes" id="UP000026961"/>
    </source>
</evidence>
<proteinExistence type="inferred from homology"/>
<accession>A0A0E0AS53</accession>
<dbReference type="Gene3D" id="3.30.559.10">
    <property type="entry name" value="Chloramphenicol acetyltransferase-like domain"/>
    <property type="match status" value="2"/>
</dbReference>
<evidence type="ECO:0000313" key="4">
    <source>
        <dbReference type="EnsemblPlants" id="OGLUM08G06410.1"/>
    </source>
</evidence>
<dbReference type="Proteomes" id="UP000026961">
    <property type="component" value="Chromosome 8"/>
</dbReference>
<reference evidence="4" key="2">
    <citation type="submission" date="2018-05" db="EMBL/GenBank/DDBJ databases">
        <title>OgluRS3 (Oryza glumaepatula Reference Sequence Version 3).</title>
        <authorList>
            <person name="Zhang J."/>
            <person name="Kudrna D."/>
            <person name="Lee S."/>
            <person name="Talag J."/>
            <person name="Welchert J."/>
            <person name="Wing R.A."/>
        </authorList>
    </citation>
    <scope>NUCLEOTIDE SEQUENCE [LARGE SCALE GENOMIC DNA]</scope>
</reference>
<organism evidence="4">
    <name type="scientific">Oryza glumipatula</name>
    <dbReference type="NCBI Taxonomy" id="40148"/>
    <lineage>
        <taxon>Eukaryota</taxon>
        <taxon>Viridiplantae</taxon>
        <taxon>Streptophyta</taxon>
        <taxon>Embryophyta</taxon>
        <taxon>Tracheophyta</taxon>
        <taxon>Spermatophyta</taxon>
        <taxon>Magnoliopsida</taxon>
        <taxon>Liliopsida</taxon>
        <taxon>Poales</taxon>
        <taxon>Poaceae</taxon>
        <taxon>BOP clade</taxon>
        <taxon>Oryzoideae</taxon>
        <taxon>Oryzeae</taxon>
        <taxon>Oryzinae</taxon>
        <taxon>Oryza</taxon>
    </lineage>
</organism>
<evidence type="ECO:0000256" key="3">
    <source>
        <dbReference type="ARBA" id="ARBA00023315"/>
    </source>
</evidence>
<dbReference type="STRING" id="40148.A0A0E0AS53"/>
<dbReference type="PANTHER" id="PTHR31642:SF16">
    <property type="entry name" value="OS08G0543400 PROTEIN"/>
    <property type="match status" value="1"/>
</dbReference>
<keyword evidence="3" id="KW-0012">Acyltransferase</keyword>
<name>A0A0E0AS53_9ORYZ</name>